<dbReference type="Proteomes" id="UP001589775">
    <property type="component" value="Unassembled WGS sequence"/>
</dbReference>
<comment type="caution">
    <text evidence="1">The sequence shown here is derived from an EMBL/GenBank/DDBJ whole genome shotgun (WGS) entry which is preliminary data.</text>
</comment>
<sequence length="123" mass="13667">MALPTWPAGVSYAPDLNSISDLTLIRPPIKTEMEGGNVRLRSRPGDNVGTMSQTIRLDRAQFAVLRDWIKTTLGNGTARFSMPVWFGDGFETKVCQFSEGAPKYKPVGTRRVDVMMTLRVYGV</sequence>
<proteinExistence type="predicted"/>
<gene>
    <name evidence="1" type="ORF">ACFFJ6_24560</name>
</gene>
<accession>A0ABV6EZT8</accession>
<evidence type="ECO:0000313" key="1">
    <source>
        <dbReference type="EMBL" id="MFC0243678.1"/>
    </source>
</evidence>
<dbReference type="RefSeq" id="WP_378392896.1">
    <property type="nucleotide sequence ID" value="NZ_JBHLWM010000012.1"/>
</dbReference>
<organism evidence="1 2">
    <name type="scientific">Rhodopseudomonas telluris</name>
    <dbReference type="NCBI Taxonomy" id="644215"/>
    <lineage>
        <taxon>Bacteria</taxon>
        <taxon>Pseudomonadati</taxon>
        <taxon>Pseudomonadota</taxon>
        <taxon>Alphaproteobacteria</taxon>
        <taxon>Hyphomicrobiales</taxon>
        <taxon>Nitrobacteraceae</taxon>
        <taxon>Rhodopseudomonas</taxon>
    </lineage>
</organism>
<protein>
    <recommendedName>
        <fullName evidence="3">Phage tail protein</fullName>
    </recommendedName>
</protein>
<keyword evidence="2" id="KW-1185">Reference proteome</keyword>
<dbReference type="EMBL" id="JBHLWM010000012">
    <property type="protein sequence ID" value="MFC0243678.1"/>
    <property type="molecule type" value="Genomic_DNA"/>
</dbReference>
<evidence type="ECO:0008006" key="3">
    <source>
        <dbReference type="Google" id="ProtNLM"/>
    </source>
</evidence>
<evidence type="ECO:0000313" key="2">
    <source>
        <dbReference type="Proteomes" id="UP001589775"/>
    </source>
</evidence>
<reference evidence="1 2" key="1">
    <citation type="submission" date="2024-09" db="EMBL/GenBank/DDBJ databases">
        <authorList>
            <person name="Sun Q."/>
            <person name="Mori K."/>
        </authorList>
    </citation>
    <scope>NUCLEOTIDE SEQUENCE [LARGE SCALE GENOMIC DNA]</scope>
    <source>
        <strain evidence="1 2">KCTC 23279</strain>
    </source>
</reference>
<name>A0ABV6EZT8_9BRAD</name>